<evidence type="ECO:0000313" key="1">
    <source>
        <dbReference type="EMBL" id="KAF2473095.1"/>
    </source>
</evidence>
<name>A0ACB6R2T0_9PLEO</name>
<proteinExistence type="predicted"/>
<reference evidence="1" key="1">
    <citation type="journal article" date="2020" name="Stud. Mycol.">
        <title>101 Dothideomycetes genomes: a test case for predicting lifestyles and emergence of pathogens.</title>
        <authorList>
            <person name="Haridas S."/>
            <person name="Albert R."/>
            <person name="Binder M."/>
            <person name="Bloem J."/>
            <person name="Labutti K."/>
            <person name="Salamov A."/>
            <person name="Andreopoulos B."/>
            <person name="Baker S."/>
            <person name="Barry K."/>
            <person name="Bills G."/>
            <person name="Bluhm B."/>
            <person name="Cannon C."/>
            <person name="Castanera R."/>
            <person name="Culley D."/>
            <person name="Daum C."/>
            <person name="Ezra D."/>
            <person name="Gonzalez J."/>
            <person name="Henrissat B."/>
            <person name="Kuo A."/>
            <person name="Liang C."/>
            <person name="Lipzen A."/>
            <person name="Lutzoni F."/>
            <person name="Magnuson J."/>
            <person name="Mondo S."/>
            <person name="Nolan M."/>
            <person name="Ohm R."/>
            <person name="Pangilinan J."/>
            <person name="Park H.-J."/>
            <person name="Ramirez L."/>
            <person name="Alfaro M."/>
            <person name="Sun H."/>
            <person name="Tritt A."/>
            <person name="Yoshinaga Y."/>
            <person name="Zwiers L.-H."/>
            <person name="Turgeon B."/>
            <person name="Goodwin S."/>
            <person name="Spatafora J."/>
            <person name="Crous P."/>
            <person name="Grigoriev I."/>
        </authorList>
    </citation>
    <scope>NUCLEOTIDE SEQUENCE</scope>
    <source>
        <strain evidence="1">ATCC 200398</strain>
    </source>
</reference>
<sequence>MSTKPKSPNPHRDTHALIELTKSSQILLSHFQSSLTPVPASFSAVPSHSSISASTSVPNPLDVVKTTTTLLKSHTTTLSLLLLTPPLTPSALSKKIGDVSSGVLSGMVAAVSGAPQPGQQDGLGEVMRAELRAQVRRVLGAWGDVLAHLLKFVERREGVEGKGKGKDEGVTESERQNILASTGVVWEACDALLKLCQDGVVGLVVKKAESWRATLMDAVEELKEWGENVEDEEEDGDKAEGSDGGRGEFGDEDGIFGAANKLSKGDKELKELLDVSVKKLKMVGMLYQALSKRRLKTFPAVPTSKVETNGEGTVALLDPMAKLDKLMGILKSIPECADELASSFYNLDEEEARQTLDTCCGEAKIAIELVKQSWSGKDDEFTTWSEKWVGALEVS</sequence>
<gene>
    <name evidence="1" type="ORF">BDR25DRAFT_282338</name>
</gene>
<keyword evidence="2" id="KW-1185">Reference proteome</keyword>
<comment type="caution">
    <text evidence="1">The sequence shown here is derived from an EMBL/GenBank/DDBJ whole genome shotgun (WGS) entry which is preliminary data.</text>
</comment>
<dbReference type="Proteomes" id="UP000799755">
    <property type="component" value="Unassembled WGS sequence"/>
</dbReference>
<dbReference type="EMBL" id="MU003500">
    <property type="protein sequence ID" value="KAF2473095.1"/>
    <property type="molecule type" value="Genomic_DNA"/>
</dbReference>
<protein>
    <submittedName>
        <fullName evidence="1">Uncharacterized protein</fullName>
    </submittedName>
</protein>
<organism evidence="1 2">
    <name type="scientific">Lindgomyces ingoldianus</name>
    <dbReference type="NCBI Taxonomy" id="673940"/>
    <lineage>
        <taxon>Eukaryota</taxon>
        <taxon>Fungi</taxon>
        <taxon>Dikarya</taxon>
        <taxon>Ascomycota</taxon>
        <taxon>Pezizomycotina</taxon>
        <taxon>Dothideomycetes</taxon>
        <taxon>Pleosporomycetidae</taxon>
        <taxon>Pleosporales</taxon>
        <taxon>Lindgomycetaceae</taxon>
        <taxon>Lindgomyces</taxon>
    </lineage>
</organism>
<evidence type="ECO:0000313" key="2">
    <source>
        <dbReference type="Proteomes" id="UP000799755"/>
    </source>
</evidence>
<accession>A0ACB6R2T0</accession>